<evidence type="ECO:0000256" key="4">
    <source>
        <dbReference type="PROSITE-ProRule" id="PRU00221"/>
    </source>
</evidence>
<accession>A0A4Y7KEW4</accession>
<keyword evidence="6" id="KW-1185">Reference proteome</keyword>
<dbReference type="EMBL" id="CM010721">
    <property type="protein sequence ID" value="RZC70578.1"/>
    <property type="molecule type" value="Genomic_DNA"/>
</dbReference>
<dbReference type="PANTHER" id="PTHR48047:SF182">
    <property type="entry name" value="GLYCOSYLTRANSFERASE"/>
    <property type="match status" value="1"/>
</dbReference>
<evidence type="ECO:0000313" key="5">
    <source>
        <dbReference type="EMBL" id="RZC70578.1"/>
    </source>
</evidence>
<evidence type="ECO:0000256" key="2">
    <source>
        <dbReference type="ARBA" id="ARBA00022676"/>
    </source>
</evidence>
<dbReference type="FunFam" id="3.40.50.2000:FF:000071">
    <property type="entry name" value="Glycosyltransferase"/>
    <property type="match status" value="1"/>
</dbReference>
<proteinExistence type="inferred from homology"/>
<dbReference type="InterPro" id="IPR035595">
    <property type="entry name" value="UDP_glycos_trans_CS"/>
</dbReference>
<dbReference type="FunFam" id="3.40.50.2000:FF:000431">
    <property type="entry name" value="UDP-glycosyltransferase 90A1"/>
    <property type="match status" value="1"/>
</dbReference>
<dbReference type="OMA" id="CTHNIVE"/>
<dbReference type="Proteomes" id="UP000316621">
    <property type="component" value="Chromosome 7"/>
</dbReference>
<dbReference type="Gene3D" id="3.40.50.2000">
    <property type="entry name" value="Glycogen Phosphorylase B"/>
    <property type="match status" value="2"/>
</dbReference>
<dbReference type="SUPFAM" id="SSF50978">
    <property type="entry name" value="WD40 repeat-like"/>
    <property type="match status" value="1"/>
</dbReference>
<dbReference type="PROSITE" id="PS50082">
    <property type="entry name" value="WD_REPEATS_2"/>
    <property type="match status" value="1"/>
</dbReference>
<feature type="repeat" description="WD" evidence="4">
    <location>
        <begin position="90"/>
        <end position="112"/>
    </location>
</feature>
<organism evidence="5 6">
    <name type="scientific">Papaver somniferum</name>
    <name type="common">Opium poppy</name>
    <dbReference type="NCBI Taxonomy" id="3469"/>
    <lineage>
        <taxon>Eukaryota</taxon>
        <taxon>Viridiplantae</taxon>
        <taxon>Streptophyta</taxon>
        <taxon>Embryophyta</taxon>
        <taxon>Tracheophyta</taxon>
        <taxon>Spermatophyta</taxon>
        <taxon>Magnoliopsida</taxon>
        <taxon>Ranunculales</taxon>
        <taxon>Papaveraceae</taxon>
        <taxon>Papaveroideae</taxon>
        <taxon>Papaver</taxon>
    </lineage>
</organism>
<dbReference type="PROSITE" id="PS00375">
    <property type="entry name" value="UDPGT"/>
    <property type="match status" value="1"/>
</dbReference>
<evidence type="ECO:0000256" key="1">
    <source>
        <dbReference type="ARBA" id="ARBA00009995"/>
    </source>
</evidence>
<name>A0A4Y7KEW4_PAPSO</name>
<dbReference type="CDD" id="cd03784">
    <property type="entry name" value="GT1_Gtf-like"/>
    <property type="match status" value="1"/>
</dbReference>
<reference evidence="5 6" key="1">
    <citation type="journal article" date="2018" name="Science">
        <title>The opium poppy genome and morphinan production.</title>
        <authorList>
            <person name="Guo L."/>
            <person name="Winzer T."/>
            <person name="Yang X."/>
            <person name="Li Y."/>
            <person name="Ning Z."/>
            <person name="He Z."/>
            <person name="Teodor R."/>
            <person name="Lu Y."/>
            <person name="Bowser T.A."/>
            <person name="Graham I.A."/>
            <person name="Ye K."/>
        </authorList>
    </citation>
    <scope>NUCLEOTIDE SEQUENCE [LARGE SCALE GENOMIC DNA]</scope>
    <source>
        <strain evidence="6">cv. HN1</strain>
        <tissue evidence="5">Leaves</tissue>
    </source>
</reference>
<keyword evidence="2" id="KW-0328">Glycosyltransferase</keyword>
<dbReference type="InterPro" id="IPR036322">
    <property type="entry name" value="WD40_repeat_dom_sf"/>
</dbReference>
<dbReference type="Gene3D" id="2.130.10.10">
    <property type="entry name" value="YVTN repeat-like/Quinoprotein amine dehydrogenase"/>
    <property type="match status" value="1"/>
</dbReference>
<dbReference type="Pfam" id="PF00201">
    <property type="entry name" value="UDPGT"/>
    <property type="match status" value="1"/>
</dbReference>
<dbReference type="InterPro" id="IPR001680">
    <property type="entry name" value="WD40_rpt"/>
</dbReference>
<dbReference type="InterPro" id="IPR015943">
    <property type="entry name" value="WD40/YVTN_repeat-like_dom_sf"/>
</dbReference>
<dbReference type="SUPFAM" id="SSF53756">
    <property type="entry name" value="UDP-Glycosyltransferase/glycogen phosphorylase"/>
    <property type="match status" value="1"/>
</dbReference>
<sequence>MDFSSPLQVQFLSVEAAKNINCIMLHAQDGIIILKVPLAGSEDGTVLLWSDDRDVYLNMFFGHASSVTCGDFTPESLMVYLEAKLAVKTICTGSDDASLRVWNPKTRESVHVVINITYQLLIGKCPLYCIDIKILLSRLFFYNFNRILKDLLSPDHPYHTEGLTCLVISSDSSRGITGLKDGSVHIVNLITGKKIVVTCMVVNRHKLYIISGIHRISETVRFTHLLEMALQEHNQLHFVLFPPMAQGHLIPTIDMARLFAERGITVTIITTPLNTFRFKTIIDRAVDSGFSIRLLQLRFPSVEAGLPEGCENVDSLPSREMVSNFFEATSVLQEPLEQLLGVLKPVPSCIISAIAFPWTAETARKLQIPRLVFHGTCCFSLLCCHNILEYKVADSITSESESFVIPGLPDRIEIIKAMLPGNLPQSSGDLKNFRDQINAAELTAHGVVVNSFNELEPMYAEEYLKAKFGKVWCTGPVSLCNKETLDKAERGNKASVDESQCLKWLDLKDPGSERNKDRGLVIKGWAPQILILSHKAIGGFLTHCGWNSVLEGVCAGVPMITWPMGEEQFFNEKLVVQVLGIGVKIRGDDIHASDATKPMELMEEHRKFGSDENKREEVEKAVNRVMDGGGEGEERRRKVRELGERAKKAMEGGGSSQLNMTLFIQDIQQQGPKQG</sequence>
<evidence type="ECO:0000313" key="6">
    <source>
        <dbReference type="Proteomes" id="UP000316621"/>
    </source>
</evidence>
<gene>
    <name evidence="5" type="ORF">C5167_033745</name>
</gene>
<keyword evidence="4" id="KW-0853">WD repeat</keyword>
<protein>
    <submittedName>
        <fullName evidence="5">Uncharacterized protein</fullName>
    </submittedName>
</protein>
<dbReference type="PANTHER" id="PTHR48047">
    <property type="entry name" value="GLYCOSYLTRANSFERASE"/>
    <property type="match status" value="1"/>
</dbReference>
<dbReference type="Pfam" id="PF00400">
    <property type="entry name" value="WD40"/>
    <property type="match status" value="1"/>
</dbReference>
<dbReference type="AlphaFoldDB" id="A0A4Y7KEW4"/>
<dbReference type="GO" id="GO:0035251">
    <property type="term" value="F:UDP-glucosyltransferase activity"/>
    <property type="evidence" value="ECO:0007669"/>
    <property type="project" value="TreeGrafter"/>
</dbReference>
<evidence type="ECO:0000256" key="3">
    <source>
        <dbReference type="ARBA" id="ARBA00022679"/>
    </source>
</evidence>
<dbReference type="Gramene" id="RZC70578">
    <property type="protein sequence ID" value="RZC70578"/>
    <property type="gene ID" value="C5167_033745"/>
</dbReference>
<dbReference type="InterPro" id="IPR002213">
    <property type="entry name" value="UDP_glucos_trans"/>
</dbReference>
<keyword evidence="3" id="KW-0808">Transferase</keyword>
<dbReference type="SMART" id="SM00320">
    <property type="entry name" value="WD40"/>
    <property type="match status" value="2"/>
</dbReference>
<comment type="similarity">
    <text evidence="1">Belongs to the UDP-glycosyltransferase family.</text>
</comment>